<feature type="transmembrane region" description="Helical" evidence="1">
    <location>
        <begin position="87"/>
        <end position="104"/>
    </location>
</feature>
<feature type="transmembrane region" description="Helical" evidence="1">
    <location>
        <begin position="124"/>
        <end position="144"/>
    </location>
</feature>
<feature type="transmembrane region" description="Helical" evidence="1">
    <location>
        <begin position="27"/>
        <end position="46"/>
    </location>
</feature>
<keyword evidence="3" id="KW-1185">Reference proteome</keyword>
<name>A0ABW4MM94_9BACI</name>
<sequence length="154" mass="18488">MFLLLISILLFNYIAYKRNKIPTHRNLSIWSFTIAFQVTFDVFIEFKYHGYWYFDKGVDWIGVLPHTLLIPPINVLLLSWFPFNSHFFKKVIYITCWTIGVLIYEGLTLLPEPWGYFHLGWWELWYDSIVVPIQILILLGYYKLICKLENEAVK</sequence>
<evidence type="ECO:0000313" key="2">
    <source>
        <dbReference type="EMBL" id="MFD1779157.1"/>
    </source>
</evidence>
<dbReference type="RefSeq" id="WP_388038007.1">
    <property type="nucleotide sequence ID" value="NZ_JBHUEK010000017.1"/>
</dbReference>
<evidence type="ECO:0000256" key="1">
    <source>
        <dbReference type="SAM" id="Phobius"/>
    </source>
</evidence>
<reference evidence="3" key="1">
    <citation type="journal article" date="2019" name="Int. J. Syst. Evol. Microbiol.">
        <title>The Global Catalogue of Microorganisms (GCM) 10K type strain sequencing project: providing services to taxonomists for standard genome sequencing and annotation.</title>
        <authorList>
            <consortium name="The Broad Institute Genomics Platform"/>
            <consortium name="The Broad Institute Genome Sequencing Center for Infectious Disease"/>
            <person name="Wu L."/>
            <person name="Ma J."/>
        </authorList>
    </citation>
    <scope>NUCLEOTIDE SEQUENCE [LARGE SCALE GENOMIC DNA]</scope>
    <source>
        <strain evidence="3">CCUG 15531</strain>
    </source>
</reference>
<gene>
    <name evidence="2" type="ORF">ACFSFW_10800</name>
</gene>
<proteinExistence type="predicted"/>
<dbReference type="Proteomes" id="UP001597227">
    <property type="component" value="Unassembled WGS sequence"/>
</dbReference>
<keyword evidence="1" id="KW-0812">Transmembrane</keyword>
<comment type="caution">
    <text evidence="2">The sequence shown here is derived from an EMBL/GenBank/DDBJ whole genome shotgun (WGS) entry which is preliminary data.</text>
</comment>
<keyword evidence="1" id="KW-1133">Transmembrane helix</keyword>
<keyword evidence="1" id="KW-0472">Membrane</keyword>
<organism evidence="2 3">
    <name type="scientific">Fredinandcohnia salidurans</name>
    <dbReference type="NCBI Taxonomy" id="2595041"/>
    <lineage>
        <taxon>Bacteria</taxon>
        <taxon>Bacillati</taxon>
        <taxon>Bacillota</taxon>
        <taxon>Bacilli</taxon>
        <taxon>Bacillales</taxon>
        <taxon>Bacillaceae</taxon>
        <taxon>Fredinandcohnia</taxon>
    </lineage>
</organism>
<evidence type="ECO:0000313" key="3">
    <source>
        <dbReference type="Proteomes" id="UP001597227"/>
    </source>
</evidence>
<protein>
    <submittedName>
        <fullName evidence="2">Uncharacterized protein</fullName>
    </submittedName>
</protein>
<accession>A0ABW4MM94</accession>
<dbReference type="EMBL" id="JBHUEK010000017">
    <property type="protein sequence ID" value="MFD1779157.1"/>
    <property type="molecule type" value="Genomic_DNA"/>
</dbReference>